<name>Q76YY5_9CAUD</name>
<dbReference type="Proteomes" id="UP000002555">
    <property type="component" value="Segment"/>
</dbReference>
<keyword evidence="2" id="KW-1185">Reference proteome</keyword>
<accession>Q76YY5</accession>
<sequence>MQNIKPEHKFSIGDIIGTTSGTFEGIFGKVVERDHSKSVYQGKVKYHSRYQIEAWYMDDNGKYQRVKAKSGSCRLVHVAESNCTEIFDICTISDMSIPNLDKFKMIETRPSFPYPEILGSVKTENKSIDVSSDKYTLIFNGKQVEMSKNELKTHMIEQEMFSAKVYVPTVVKLKDLI</sequence>
<proteinExistence type="predicted"/>
<evidence type="ECO:0000313" key="2">
    <source>
        <dbReference type="Proteomes" id="UP000002555"/>
    </source>
</evidence>
<organism evidence="1 2">
    <name type="scientific">Aeromonas phage Aeh1</name>
    <dbReference type="NCBI Taxonomy" id="2880362"/>
    <lineage>
        <taxon>Viruses</taxon>
        <taxon>Duplodnaviria</taxon>
        <taxon>Heunggongvirae</taxon>
        <taxon>Uroviricota</taxon>
        <taxon>Caudoviricetes</taxon>
        <taxon>Pantevenvirales</taxon>
        <taxon>Straboviridae</taxon>
        <taxon>Cinqassovirus</taxon>
        <taxon>Cinqassovirus aeh1</taxon>
    </lineage>
</organism>
<dbReference type="KEGG" id="vg:2658026"/>
<dbReference type="RefSeq" id="NP_943984.1">
    <property type="nucleotide sequence ID" value="NC_005260.1"/>
</dbReference>
<reference evidence="1 2" key="1">
    <citation type="journal article" date="2001" name="J. Bacteriol.">
        <title>Phylogeny of the major head and tail genes of the wide-ranging T4-type bacteriophages.</title>
        <authorList>
            <person name="Tetart F."/>
            <person name="Desplats C."/>
            <person name="Kutateladze M."/>
            <person name="Monod C."/>
            <person name="Ackermann H.W."/>
            <person name="Krisch H.M."/>
        </authorList>
    </citation>
    <scope>NUCLEOTIDE SEQUENCE</scope>
</reference>
<dbReference type="EMBL" id="AY266303">
    <property type="protein sequence ID" value="AAQ17761.1"/>
    <property type="molecule type" value="Genomic_DNA"/>
</dbReference>
<evidence type="ECO:0000313" key="1">
    <source>
        <dbReference type="EMBL" id="AAQ17761.1"/>
    </source>
</evidence>
<protein>
    <submittedName>
        <fullName evidence="1">Uncharacterized protein</fullName>
    </submittedName>
</protein>
<gene>
    <name evidence="1" type="ORF">Aeh1ORF100c</name>
</gene>